<comment type="caution">
    <text evidence="1">The sequence shown here is derived from an EMBL/GenBank/DDBJ whole genome shotgun (WGS) entry which is preliminary data.</text>
</comment>
<evidence type="ECO:0000313" key="1">
    <source>
        <dbReference type="EMBL" id="KAJ6995546.1"/>
    </source>
</evidence>
<protein>
    <submittedName>
        <fullName evidence="1">Uncharacterized protein</fullName>
    </submittedName>
</protein>
<evidence type="ECO:0000313" key="2">
    <source>
        <dbReference type="Proteomes" id="UP001164929"/>
    </source>
</evidence>
<dbReference type="AlphaFoldDB" id="A0AAD6QS95"/>
<dbReference type="EMBL" id="JAQIZT010000006">
    <property type="protein sequence ID" value="KAJ6995546.1"/>
    <property type="molecule type" value="Genomic_DNA"/>
</dbReference>
<accession>A0AAD6QS95</accession>
<dbReference type="Proteomes" id="UP001164929">
    <property type="component" value="Chromosome 6"/>
</dbReference>
<name>A0AAD6QS95_9ROSI</name>
<gene>
    <name evidence="1" type="ORF">NC653_018120</name>
</gene>
<keyword evidence="2" id="KW-1185">Reference proteome</keyword>
<reference evidence="1" key="1">
    <citation type="journal article" date="2023" name="Mol. Ecol. Resour.">
        <title>Chromosome-level genome assembly of a triploid poplar Populus alba 'Berolinensis'.</title>
        <authorList>
            <person name="Chen S."/>
            <person name="Yu Y."/>
            <person name="Wang X."/>
            <person name="Wang S."/>
            <person name="Zhang T."/>
            <person name="Zhou Y."/>
            <person name="He R."/>
            <person name="Meng N."/>
            <person name="Wang Y."/>
            <person name="Liu W."/>
            <person name="Liu Z."/>
            <person name="Liu J."/>
            <person name="Guo Q."/>
            <person name="Huang H."/>
            <person name="Sederoff R.R."/>
            <person name="Wang G."/>
            <person name="Qu G."/>
            <person name="Chen S."/>
        </authorList>
    </citation>
    <scope>NUCLEOTIDE SEQUENCE</scope>
    <source>
        <strain evidence="1">SC-2020</strain>
    </source>
</reference>
<organism evidence="1 2">
    <name type="scientific">Populus alba x Populus x berolinensis</name>
    <dbReference type="NCBI Taxonomy" id="444605"/>
    <lineage>
        <taxon>Eukaryota</taxon>
        <taxon>Viridiplantae</taxon>
        <taxon>Streptophyta</taxon>
        <taxon>Embryophyta</taxon>
        <taxon>Tracheophyta</taxon>
        <taxon>Spermatophyta</taxon>
        <taxon>Magnoliopsida</taxon>
        <taxon>eudicotyledons</taxon>
        <taxon>Gunneridae</taxon>
        <taxon>Pentapetalae</taxon>
        <taxon>rosids</taxon>
        <taxon>fabids</taxon>
        <taxon>Malpighiales</taxon>
        <taxon>Salicaceae</taxon>
        <taxon>Saliceae</taxon>
        <taxon>Populus</taxon>
    </lineage>
</organism>
<sequence>MVKALTLVLDFTTEKSIFVLASIEVILNTVAPKADSQRGHCCHQQSIMCEGSSPKPMNE</sequence>
<proteinExistence type="predicted"/>